<keyword evidence="2" id="KW-0238">DNA-binding</keyword>
<accession>A0ABX4UC83</accession>
<dbReference type="SUPFAM" id="SSF46785">
    <property type="entry name" value="Winged helix' DNA-binding domain"/>
    <property type="match status" value="1"/>
</dbReference>
<dbReference type="SMART" id="SM00346">
    <property type="entry name" value="HTH_ICLR"/>
    <property type="match status" value="1"/>
</dbReference>
<organism evidence="6 7">
    <name type="scientific">Pseudomonas plecoglossicida</name>
    <dbReference type="NCBI Taxonomy" id="70775"/>
    <lineage>
        <taxon>Bacteria</taxon>
        <taxon>Pseudomonadati</taxon>
        <taxon>Pseudomonadota</taxon>
        <taxon>Gammaproteobacteria</taxon>
        <taxon>Pseudomonadales</taxon>
        <taxon>Pseudomonadaceae</taxon>
        <taxon>Pseudomonas</taxon>
    </lineage>
</organism>
<dbReference type="PANTHER" id="PTHR30136:SF33">
    <property type="entry name" value="TRANSCRIPTIONAL REGULATORY PROTEIN"/>
    <property type="match status" value="1"/>
</dbReference>
<dbReference type="EMBL" id="PJCJ01000001">
    <property type="protein sequence ID" value="PLV17157.1"/>
    <property type="molecule type" value="Genomic_DNA"/>
</dbReference>
<evidence type="ECO:0000256" key="3">
    <source>
        <dbReference type="ARBA" id="ARBA00023163"/>
    </source>
</evidence>
<dbReference type="InterPro" id="IPR050707">
    <property type="entry name" value="HTH_MetabolicPath_Reg"/>
</dbReference>
<keyword evidence="3" id="KW-0804">Transcription</keyword>
<dbReference type="InterPro" id="IPR029016">
    <property type="entry name" value="GAF-like_dom_sf"/>
</dbReference>
<dbReference type="Proteomes" id="UP000234744">
    <property type="component" value="Unassembled WGS sequence"/>
</dbReference>
<comment type="caution">
    <text evidence="6">The sequence shown here is derived from an EMBL/GenBank/DDBJ whole genome shotgun (WGS) entry which is preliminary data.</text>
</comment>
<dbReference type="InterPro" id="IPR005471">
    <property type="entry name" value="Tscrpt_reg_IclR_N"/>
</dbReference>
<gene>
    <name evidence="6" type="ORF">CXG47_00895</name>
</gene>
<feature type="domain" description="HTH iclR-type" evidence="4">
    <location>
        <begin position="30"/>
        <end position="92"/>
    </location>
</feature>
<evidence type="ECO:0000313" key="6">
    <source>
        <dbReference type="EMBL" id="PLV17157.1"/>
    </source>
</evidence>
<name>A0ABX4UC83_PSEDL</name>
<dbReference type="PROSITE" id="PS51078">
    <property type="entry name" value="ICLR_ED"/>
    <property type="match status" value="1"/>
</dbReference>
<keyword evidence="7" id="KW-1185">Reference proteome</keyword>
<dbReference type="PANTHER" id="PTHR30136">
    <property type="entry name" value="HELIX-TURN-HELIX TRANSCRIPTIONAL REGULATOR, ICLR FAMILY"/>
    <property type="match status" value="1"/>
</dbReference>
<dbReference type="RefSeq" id="WP_085588751.1">
    <property type="nucleotide sequence ID" value="NZ_PJCJ01000001.1"/>
</dbReference>
<feature type="domain" description="IclR-ED" evidence="5">
    <location>
        <begin position="93"/>
        <end position="274"/>
    </location>
</feature>
<dbReference type="InterPro" id="IPR036390">
    <property type="entry name" value="WH_DNA-bd_sf"/>
</dbReference>
<evidence type="ECO:0000259" key="5">
    <source>
        <dbReference type="PROSITE" id="PS51078"/>
    </source>
</evidence>
<evidence type="ECO:0000256" key="2">
    <source>
        <dbReference type="ARBA" id="ARBA00023125"/>
    </source>
</evidence>
<dbReference type="Gene3D" id="3.30.450.40">
    <property type="match status" value="1"/>
</dbReference>
<sequence length="278" mass="30508">MTTRPFHLLEHGESGLTSPHIPGQGKAPLNRSLERGLDILRAFRPGSEHLTNGDLSEITGLSKSTVSRLTQTLVRSGFLDFDSISRGYRLAPSVLGMAHSMYHGSFLLQVATPLMAQVARDHQVNVGLAAADGDEMIYLESIRFSKRKSPRNVLTGQRLPMEMTSLGRAYLSILNDAQRRPLIELFRSRRCEARAGQLISDIEAAITDVENNGYCVASWQPEVIAIATPLNHPVYKTHALNISLSTVEAPEGVIDRYAPILLSLAESIRASLNQPGDE</sequence>
<dbReference type="InterPro" id="IPR036388">
    <property type="entry name" value="WH-like_DNA-bd_sf"/>
</dbReference>
<dbReference type="PROSITE" id="PS51077">
    <property type="entry name" value="HTH_ICLR"/>
    <property type="match status" value="1"/>
</dbReference>
<evidence type="ECO:0000256" key="1">
    <source>
        <dbReference type="ARBA" id="ARBA00023015"/>
    </source>
</evidence>
<evidence type="ECO:0000313" key="7">
    <source>
        <dbReference type="Proteomes" id="UP000234744"/>
    </source>
</evidence>
<dbReference type="Pfam" id="PF01614">
    <property type="entry name" value="IclR_C"/>
    <property type="match status" value="1"/>
</dbReference>
<protein>
    <submittedName>
        <fullName evidence="6">IclR family transcriptional regulator</fullName>
    </submittedName>
</protein>
<keyword evidence="1" id="KW-0805">Transcription regulation</keyword>
<dbReference type="Gene3D" id="1.10.10.10">
    <property type="entry name" value="Winged helix-like DNA-binding domain superfamily/Winged helix DNA-binding domain"/>
    <property type="match status" value="1"/>
</dbReference>
<reference evidence="6 7" key="1">
    <citation type="submission" date="2017-12" db="EMBL/GenBank/DDBJ databases">
        <title>Detection of the carbapenemase gene blaVIM-5 in members of the Pseudomonas putida group isolated from polluted Nigerian wetlands.</title>
        <authorList>
            <person name="Adelowo O."/>
            <person name="Vollmers J."/>
            <person name="Maeusezahl I."/>
            <person name="Kaster A.-K."/>
            <person name="Mueller J.A."/>
        </authorList>
    </citation>
    <scope>NUCLEOTIDE SEQUENCE [LARGE SCALE GENOMIC DNA]</scope>
    <source>
        <strain evidence="6 7">MR69</strain>
    </source>
</reference>
<evidence type="ECO:0000259" key="4">
    <source>
        <dbReference type="PROSITE" id="PS51077"/>
    </source>
</evidence>
<dbReference type="Pfam" id="PF09339">
    <property type="entry name" value="HTH_IclR"/>
    <property type="match status" value="1"/>
</dbReference>
<proteinExistence type="predicted"/>
<dbReference type="SUPFAM" id="SSF55781">
    <property type="entry name" value="GAF domain-like"/>
    <property type="match status" value="1"/>
</dbReference>
<dbReference type="InterPro" id="IPR014757">
    <property type="entry name" value="Tscrpt_reg_IclR_C"/>
</dbReference>